<feature type="region of interest" description="Disordered" evidence="16">
    <location>
        <begin position="302"/>
        <end position="340"/>
    </location>
</feature>
<proteinExistence type="predicted"/>
<feature type="compositionally biased region" description="Polar residues" evidence="16">
    <location>
        <begin position="1079"/>
        <end position="1093"/>
    </location>
</feature>
<dbReference type="Pfam" id="PF08447">
    <property type="entry name" value="PAS_3"/>
    <property type="match status" value="1"/>
</dbReference>
<evidence type="ECO:0000256" key="9">
    <source>
        <dbReference type="ARBA" id="ARBA00022991"/>
    </source>
</evidence>
<evidence type="ECO:0000256" key="14">
    <source>
        <dbReference type="ARBA" id="ARBA00023170"/>
    </source>
</evidence>
<dbReference type="CDD" id="cd00202">
    <property type="entry name" value="ZnF_GATA"/>
    <property type="match status" value="1"/>
</dbReference>
<dbReference type="SMART" id="SM00091">
    <property type="entry name" value="PAS"/>
    <property type="match status" value="2"/>
</dbReference>
<accession>A0A2Z6EYX6</accession>
<dbReference type="Gene3D" id="3.30.50.10">
    <property type="entry name" value="Erythroid Transcription Factor GATA-1, subunit A"/>
    <property type="match status" value="1"/>
</dbReference>
<keyword evidence="10" id="KW-0805">Transcription regulation</keyword>
<dbReference type="PROSITE" id="PS50112">
    <property type="entry name" value="PAS"/>
    <property type="match status" value="2"/>
</dbReference>
<evidence type="ECO:0000256" key="2">
    <source>
        <dbReference type="ARBA" id="ARBA00022606"/>
    </source>
</evidence>
<feature type="region of interest" description="Disordered" evidence="16">
    <location>
        <begin position="353"/>
        <end position="410"/>
    </location>
</feature>
<feature type="compositionally biased region" description="Low complexity" evidence="16">
    <location>
        <begin position="354"/>
        <end position="371"/>
    </location>
</feature>
<evidence type="ECO:0000256" key="3">
    <source>
        <dbReference type="ARBA" id="ARBA00022630"/>
    </source>
</evidence>
<feature type="domain" description="GATA-type" evidence="18">
    <location>
        <begin position="1077"/>
        <end position="1110"/>
    </location>
</feature>
<keyword evidence="4" id="KW-0288">FMN</keyword>
<dbReference type="SMART" id="SM00086">
    <property type="entry name" value="PAC"/>
    <property type="match status" value="2"/>
</dbReference>
<feature type="region of interest" description="Disordered" evidence="16">
    <location>
        <begin position="1065"/>
        <end position="1100"/>
    </location>
</feature>
<dbReference type="SUPFAM" id="SSF55785">
    <property type="entry name" value="PYP-like sensor domain (PAS domain)"/>
    <property type="match status" value="2"/>
</dbReference>
<reference evidence="20 21" key="2">
    <citation type="submission" date="2019-07" db="EMBL/GenBank/DDBJ databases">
        <title>Rhodotorula toruloides NBRC10032 genome sequencing.</title>
        <authorList>
            <person name="Shida Y."/>
            <person name="Takaku H."/>
            <person name="Ogasawara W."/>
            <person name="Mori K."/>
        </authorList>
    </citation>
    <scope>NUCLEOTIDE SEQUENCE [LARGE SCALE GENOMIC DNA]</scope>
    <source>
        <strain evidence="20 21">NBRC10032</strain>
    </source>
</reference>
<evidence type="ECO:0000256" key="15">
    <source>
        <dbReference type="PROSITE-ProRule" id="PRU00094"/>
    </source>
</evidence>
<keyword evidence="6" id="KW-0677">Repeat</keyword>
<keyword evidence="13" id="KW-0804">Transcription</keyword>
<feature type="compositionally biased region" description="Low complexity" evidence="16">
    <location>
        <begin position="54"/>
        <end position="63"/>
    </location>
</feature>
<reference evidence="19" key="1">
    <citation type="submission" date="2018-05" db="EMBL/GenBank/DDBJ databases">
        <title>Triacylglyceride and carotenoid biosynthesis genes in Rhodosporidium toruloides NBRC10032.</title>
        <authorList>
            <person name="Pham K.D."/>
            <person name="Shida Y."/>
            <person name="Miyata A."/>
            <person name="Yamazaki H."/>
            <person name="Mori K."/>
            <person name="Aburatani S."/>
            <person name="Tashiro K."/>
            <person name="Masaki K."/>
            <person name="Kuhara S."/>
            <person name="Takaku H."/>
            <person name="Ogasawara W."/>
        </authorList>
    </citation>
    <scope>NUCLEOTIDE SEQUENCE</scope>
    <source>
        <strain evidence="19">NBRC 10032</strain>
    </source>
</reference>
<feature type="compositionally biased region" description="Low complexity" evidence="16">
    <location>
        <begin position="70"/>
        <end position="79"/>
    </location>
</feature>
<dbReference type="GO" id="GO:0043565">
    <property type="term" value="F:sequence-specific DNA binding"/>
    <property type="evidence" value="ECO:0007669"/>
    <property type="project" value="InterPro"/>
</dbReference>
<keyword evidence="7 15" id="KW-0863">Zinc-finger</keyword>
<keyword evidence="12" id="KW-0010">Activator</keyword>
<dbReference type="InterPro" id="IPR000014">
    <property type="entry name" value="PAS"/>
</dbReference>
<dbReference type="GO" id="GO:0009881">
    <property type="term" value="F:photoreceptor activity"/>
    <property type="evidence" value="ECO:0007669"/>
    <property type="project" value="UniProtKB-KW"/>
</dbReference>
<dbReference type="PANTHER" id="PTHR47429:SF7">
    <property type="entry name" value="GATA-FACTOR"/>
    <property type="match status" value="1"/>
</dbReference>
<dbReference type="GO" id="GO:0006355">
    <property type="term" value="P:regulation of DNA-templated transcription"/>
    <property type="evidence" value="ECO:0007669"/>
    <property type="project" value="InterPro"/>
</dbReference>
<evidence type="ECO:0000256" key="6">
    <source>
        <dbReference type="ARBA" id="ARBA00022737"/>
    </source>
</evidence>
<dbReference type="PROSITE" id="PS00344">
    <property type="entry name" value="GATA_ZN_FINGER_1"/>
    <property type="match status" value="1"/>
</dbReference>
<evidence type="ECO:0000256" key="8">
    <source>
        <dbReference type="ARBA" id="ARBA00022833"/>
    </source>
</evidence>
<keyword evidence="9" id="KW-0157">Chromophore</keyword>
<dbReference type="InterPro" id="IPR013088">
    <property type="entry name" value="Znf_NHR/GATA"/>
</dbReference>
<keyword evidence="2" id="KW-0716">Sensory transduction</keyword>
<feature type="compositionally biased region" description="Low complexity" evidence="16">
    <location>
        <begin position="303"/>
        <end position="317"/>
    </location>
</feature>
<organism evidence="19">
    <name type="scientific">Rhodotorula toruloides</name>
    <name type="common">Yeast</name>
    <name type="synonym">Rhodosporidium toruloides</name>
    <dbReference type="NCBI Taxonomy" id="5286"/>
    <lineage>
        <taxon>Eukaryota</taxon>
        <taxon>Fungi</taxon>
        <taxon>Dikarya</taxon>
        <taxon>Basidiomycota</taxon>
        <taxon>Pucciniomycotina</taxon>
        <taxon>Microbotryomycetes</taxon>
        <taxon>Sporidiobolales</taxon>
        <taxon>Sporidiobolaceae</taxon>
        <taxon>Rhodotorula</taxon>
    </lineage>
</organism>
<dbReference type="GO" id="GO:0008270">
    <property type="term" value="F:zinc ion binding"/>
    <property type="evidence" value="ECO:0007669"/>
    <property type="project" value="UniProtKB-KW"/>
</dbReference>
<sequence length="1285" mass="136822">MQPYEPYPYGSLYDDGQRQQQQQQQPHQQQPYQQQNLRQRQQSYPPPPPPPSHGSPHPDSPMHLYNPGPSSSMSYSDASPALAPAYGSTSIDPIDADYGPQALSATSPSTTTDFDQAMADAASIAVDDEVDKMLQSSGLSGFAEACGSSARMMFRANPPQAEVVPRSYSYTAGGGGGGGGGTVLTAYRNGDGSGGGVMWKGSAANSSNALAEAFRQQQLLQQQQAGMSAAMDAFARLRAGSISITPSVGGQQQQQKQQLEHHSSPVADGVSAATRARLNAGSRTVSSPALPVLSIAPGAMMDSSRQSYSQQPQSPRPDASPRVGSAQTGEPYPSYDPANPIYDLYGSSYSAVHMPSQQQQRPTPSRRQSMQHPNPAPFSHNPTAPSDPYDPKALGLSMPPPRTNSGTTTSNSYQNIYLTSGFDLIGILARVVNRKNPTIEVGAVDMSCSFVVVDAQKFDQPIVYASETFGKLTGYSTEEIVGRNCRFLQAPGDQQVIQGEKRRYTDGNAAHHLRQHIVRGEETQVSLINYHKNGKPFINLVTCIPVSYDDSGDISFFVGFQVDLVDQPAAILDKMQNGSYVVNYSVVHATIARNPSVISFDPAIALEQLEDTAHNAAQHAQSHAAQAVAKAGAAVHQAREQLRTDDPSELIDTVATSGIAGLANETLRRQFMRLLVEQSDDLIHVLSLKGALLYVSDASKHLLEYEPFELLGKTLSSFCHPSDIVSVQRELKDAGVSVHPSVNLVFRIRRKDSGYVWFEAKGRLHLEPGKGRKCVILTGRPREVYKMSWRDLELAGGVGKGDYEFWAKICVDGIFLAATSSAEKVLGVSNATVDVVGRSVSDLSRRTTNDSERFMNALLKATKGEPTKVQHFMTPVPGRSPIEVVTRFYPARSETDPVIVTSPILTPVGGKQVAVIAQISLASDENKRARRAAAAMSSATSSINSGESALSKRSGSSSGRTVDTAATSAAAAATTASASSAGVAVCAPVVAAAIPGTGPPGLTSFSAVPSTFKALTTPSSMSDNVFDELNVTRGTSWQFELHQMRLTNKKLREEREALETIKKKKALHAKAPPPKAGTGQRSCANCGRTSSAEWRSGPTGPKTLCNACGLRWSKARSQAVAAENKRKEEEELRAAEAAGHSSSDPQSRSDSRDSTASGSGASTNPTTVMPSPMASYQHQLGGMSPHSPACAPPSTNVSLLSLYPGMSIAPSPSKPQLVHQASSGLQHAFATNPHAMMGVSPSSHFGHLGQHGPTDLPRAAVSPLLSSPRSRLHLTLARVADNVAP</sequence>
<protein>
    <submittedName>
        <fullName evidence="19 20">White collar 1</fullName>
    </submittedName>
</protein>
<evidence type="ECO:0000256" key="7">
    <source>
        <dbReference type="ARBA" id="ARBA00022771"/>
    </source>
</evidence>
<feature type="region of interest" description="Disordered" evidence="16">
    <location>
        <begin position="245"/>
        <end position="269"/>
    </location>
</feature>
<evidence type="ECO:0000256" key="11">
    <source>
        <dbReference type="ARBA" id="ARBA00023125"/>
    </source>
</evidence>
<dbReference type="GO" id="GO:0005634">
    <property type="term" value="C:nucleus"/>
    <property type="evidence" value="ECO:0007669"/>
    <property type="project" value="TreeGrafter"/>
</dbReference>
<dbReference type="SMR" id="A0A2Z6EYX6"/>
<dbReference type="Pfam" id="PF13426">
    <property type="entry name" value="PAS_9"/>
    <property type="match status" value="1"/>
</dbReference>
<evidence type="ECO:0000256" key="1">
    <source>
        <dbReference type="ARBA" id="ARBA00022543"/>
    </source>
</evidence>
<keyword evidence="8" id="KW-0862">Zinc</keyword>
<dbReference type="PROSITE" id="PS50114">
    <property type="entry name" value="GATA_ZN_FINGER_2"/>
    <property type="match status" value="1"/>
</dbReference>
<evidence type="ECO:0000313" key="20">
    <source>
        <dbReference type="EMBL" id="GEM07318.1"/>
    </source>
</evidence>
<dbReference type="EMBL" id="BJWK01000003">
    <property type="protein sequence ID" value="GEM07318.1"/>
    <property type="molecule type" value="Genomic_DNA"/>
</dbReference>
<dbReference type="EMBL" id="LC384051">
    <property type="protein sequence ID" value="BBE10616.1"/>
    <property type="molecule type" value="Genomic_DNA"/>
</dbReference>
<evidence type="ECO:0000313" key="19">
    <source>
        <dbReference type="EMBL" id="BBE10616.1"/>
    </source>
</evidence>
<feature type="compositionally biased region" description="Pro residues" evidence="16">
    <location>
        <begin position="44"/>
        <end position="53"/>
    </location>
</feature>
<evidence type="ECO:0000259" key="18">
    <source>
        <dbReference type="PROSITE" id="PS50114"/>
    </source>
</evidence>
<evidence type="ECO:0000313" key="21">
    <source>
        <dbReference type="Proteomes" id="UP000321518"/>
    </source>
</evidence>
<dbReference type="OrthoDB" id="447251at2759"/>
<dbReference type="CDD" id="cd00130">
    <property type="entry name" value="PAS"/>
    <property type="match status" value="2"/>
</dbReference>
<dbReference type="Gene3D" id="3.30.450.20">
    <property type="entry name" value="PAS domain"/>
    <property type="match status" value="2"/>
</dbReference>
<dbReference type="SMART" id="SM00401">
    <property type="entry name" value="ZnF_GATA"/>
    <property type="match status" value="1"/>
</dbReference>
<keyword evidence="5" id="KW-0479">Metal-binding</keyword>
<dbReference type="Pfam" id="PF00320">
    <property type="entry name" value="GATA"/>
    <property type="match status" value="1"/>
</dbReference>
<evidence type="ECO:0000259" key="17">
    <source>
        <dbReference type="PROSITE" id="PS50112"/>
    </source>
</evidence>
<evidence type="ECO:0000256" key="4">
    <source>
        <dbReference type="ARBA" id="ARBA00022643"/>
    </source>
</evidence>
<dbReference type="InterPro" id="IPR001610">
    <property type="entry name" value="PAC"/>
</dbReference>
<feature type="compositionally biased region" description="Basic and acidic residues" evidence="16">
    <location>
        <begin position="1123"/>
        <end position="1134"/>
    </location>
</feature>
<keyword evidence="3" id="KW-0285">Flavoprotein</keyword>
<feature type="domain" description="PAS" evidence="17">
    <location>
        <begin position="450"/>
        <end position="508"/>
    </location>
</feature>
<dbReference type="PANTHER" id="PTHR47429">
    <property type="entry name" value="PROTEIN TWIN LOV 1"/>
    <property type="match status" value="1"/>
</dbReference>
<dbReference type="InterPro" id="IPR035965">
    <property type="entry name" value="PAS-like_dom_sf"/>
</dbReference>
<feature type="compositionally biased region" description="Polar residues" evidence="16">
    <location>
        <begin position="1155"/>
        <end position="1178"/>
    </location>
</feature>
<feature type="domain" description="PAS" evidence="17">
    <location>
        <begin position="668"/>
        <end position="734"/>
    </location>
</feature>
<dbReference type="Proteomes" id="UP000321518">
    <property type="component" value="Unassembled WGS sequence"/>
</dbReference>
<feature type="compositionally biased region" description="Low complexity" evidence="16">
    <location>
        <begin position="18"/>
        <end position="42"/>
    </location>
</feature>
<feature type="region of interest" description="Disordered" evidence="16">
    <location>
        <begin position="932"/>
        <end position="961"/>
    </location>
</feature>
<dbReference type="InterPro" id="IPR000679">
    <property type="entry name" value="Znf_GATA"/>
</dbReference>
<dbReference type="InterPro" id="IPR013655">
    <property type="entry name" value="PAS_fold_3"/>
</dbReference>
<keyword evidence="1" id="KW-0600">Photoreceptor protein</keyword>
<dbReference type="NCBIfam" id="TIGR00229">
    <property type="entry name" value="sensory_box"/>
    <property type="match status" value="2"/>
</dbReference>
<dbReference type="FunFam" id="3.30.450.20:FF:000064">
    <property type="entry name" value="Vivid PAS protein VVD"/>
    <property type="match status" value="1"/>
</dbReference>
<evidence type="ECO:0000256" key="12">
    <source>
        <dbReference type="ARBA" id="ARBA00023159"/>
    </source>
</evidence>
<evidence type="ECO:0000256" key="13">
    <source>
        <dbReference type="ARBA" id="ARBA00023163"/>
    </source>
</evidence>
<keyword evidence="14" id="KW-0675">Receptor</keyword>
<name>A0A2Z6EYX6_RHOTO</name>
<feature type="region of interest" description="Disordered" evidence="16">
    <location>
        <begin position="1119"/>
        <end position="1191"/>
    </location>
</feature>
<evidence type="ECO:0000256" key="16">
    <source>
        <dbReference type="SAM" id="MobiDB-lite"/>
    </source>
</evidence>
<feature type="compositionally biased region" description="Low complexity" evidence="16">
    <location>
        <begin position="1135"/>
        <end position="1146"/>
    </location>
</feature>
<keyword evidence="11" id="KW-0238">DNA-binding</keyword>
<evidence type="ECO:0000256" key="10">
    <source>
        <dbReference type="ARBA" id="ARBA00023015"/>
    </source>
</evidence>
<gene>
    <name evidence="19" type="primary">WC-1</name>
    <name evidence="20" type="ORF">Rt10032_c03g1335</name>
</gene>
<feature type="region of interest" description="Disordered" evidence="16">
    <location>
        <begin position="1"/>
        <end position="80"/>
    </location>
</feature>
<evidence type="ECO:0000256" key="5">
    <source>
        <dbReference type="ARBA" id="ARBA00022723"/>
    </source>
</evidence>
<dbReference type="SUPFAM" id="SSF57716">
    <property type="entry name" value="Glucocorticoid receptor-like (DNA-binding domain)"/>
    <property type="match status" value="1"/>
</dbReference>